<dbReference type="GO" id="GO:0030301">
    <property type="term" value="P:cholesterol transport"/>
    <property type="evidence" value="ECO:0007669"/>
    <property type="project" value="UniProtKB-ARBA"/>
</dbReference>
<feature type="transmembrane region" description="Helical" evidence="12">
    <location>
        <begin position="804"/>
        <end position="825"/>
    </location>
</feature>
<organism evidence="14">
    <name type="scientific">Oikopleura dioica</name>
    <name type="common">Tunicate</name>
    <dbReference type="NCBI Taxonomy" id="34765"/>
    <lineage>
        <taxon>Eukaryota</taxon>
        <taxon>Metazoa</taxon>
        <taxon>Chordata</taxon>
        <taxon>Tunicata</taxon>
        <taxon>Appendicularia</taxon>
        <taxon>Copelata</taxon>
        <taxon>Oikopleuridae</taxon>
        <taxon>Oikopleura</taxon>
    </lineage>
</organism>
<keyword evidence="3" id="KW-0813">Transport</keyword>
<gene>
    <name evidence="14" type="ORF">GSOID_T00029440001</name>
</gene>
<evidence type="ECO:0000256" key="2">
    <source>
        <dbReference type="ARBA" id="ARBA00005585"/>
    </source>
</evidence>
<feature type="transmembrane region" description="Helical" evidence="12">
    <location>
        <begin position="1345"/>
        <end position="1369"/>
    </location>
</feature>
<dbReference type="Gene3D" id="1.20.1640.10">
    <property type="entry name" value="Multidrug efflux transporter AcrB transmembrane domain"/>
    <property type="match status" value="2"/>
</dbReference>
<feature type="transmembrane region" description="Helical" evidence="12">
    <location>
        <begin position="548"/>
        <end position="571"/>
    </location>
</feature>
<evidence type="ECO:0000256" key="12">
    <source>
        <dbReference type="SAM" id="Phobius"/>
    </source>
</evidence>
<evidence type="ECO:0000313" key="14">
    <source>
        <dbReference type="EMBL" id="CBY36433.1"/>
    </source>
</evidence>
<comment type="subcellular location">
    <subcellularLocation>
        <location evidence="1">Endomembrane system</location>
        <topology evidence="1">Multi-pass membrane protein</topology>
    </subcellularLocation>
</comment>
<comment type="similarity">
    <text evidence="2">Belongs to the patched family.</text>
</comment>
<evidence type="ECO:0000259" key="13">
    <source>
        <dbReference type="PROSITE" id="PS50156"/>
    </source>
</evidence>
<evidence type="ECO:0000256" key="4">
    <source>
        <dbReference type="ARBA" id="ARBA00022692"/>
    </source>
</evidence>
<feature type="transmembrane region" description="Helical" evidence="12">
    <location>
        <begin position="943"/>
        <end position="966"/>
    </location>
</feature>
<feature type="transmembrane region" description="Helical" evidence="12">
    <location>
        <begin position="1017"/>
        <end position="1035"/>
    </location>
</feature>
<dbReference type="Pfam" id="PF12349">
    <property type="entry name" value="Sterol-sensing"/>
    <property type="match status" value="1"/>
</dbReference>
<dbReference type="EMBL" id="FN654777">
    <property type="protein sequence ID" value="CBY36433.1"/>
    <property type="molecule type" value="Genomic_DNA"/>
</dbReference>
<keyword evidence="10" id="KW-0325">Glycoprotein</keyword>
<dbReference type="PROSITE" id="PS50156">
    <property type="entry name" value="SSD"/>
    <property type="match status" value="1"/>
</dbReference>
<keyword evidence="5" id="KW-0732">Signal</keyword>
<feature type="transmembrane region" description="Helical" evidence="12">
    <location>
        <begin position="910"/>
        <end position="931"/>
    </location>
</feature>
<keyword evidence="7" id="KW-0443">Lipid metabolism</keyword>
<feature type="transmembrane region" description="Helical" evidence="12">
    <location>
        <begin position="1454"/>
        <end position="1479"/>
    </location>
</feature>
<comment type="catalytic activity">
    <reaction evidence="11">
        <text>cholesterol(in) = cholesterol(out)</text>
        <dbReference type="Rhea" id="RHEA:39747"/>
        <dbReference type="ChEBI" id="CHEBI:16113"/>
    </reaction>
</comment>
<feature type="domain" description="SSD" evidence="13">
    <location>
        <begin position="803"/>
        <end position="968"/>
    </location>
</feature>
<dbReference type="SUPFAM" id="SSF82866">
    <property type="entry name" value="Multidrug efflux transporter AcrB transmembrane domain"/>
    <property type="match status" value="2"/>
</dbReference>
<dbReference type="PANTHER" id="PTHR45727">
    <property type="entry name" value="NPC INTRACELLULAR CHOLESTEROL TRANSPORTER 1"/>
    <property type="match status" value="1"/>
</dbReference>
<evidence type="ECO:0000256" key="7">
    <source>
        <dbReference type="ARBA" id="ARBA00023098"/>
    </source>
</evidence>
<dbReference type="GO" id="GO:0012505">
    <property type="term" value="C:endomembrane system"/>
    <property type="evidence" value="ECO:0007669"/>
    <property type="project" value="UniProtKB-SubCell"/>
</dbReference>
<evidence type="ECO:0000256" key="8">
    <source>
        <dbReference type="ARBA" id="ARBA00023136"/>
    </source>
</evidence>
<name>E4YLS2_OIKDI</name>
<evidence type="ECO:0000256" key="3">
    <source>
        <dbReference type="ARBA" id="ARBA00022448"/>
    </source>
</evidence>
<dbReference type="Proteomes" id="UP000011014">
    <property type="component" value="Unassembled WGS sequence"/>
</dbReference>
<evidence type="ECO:0000256" key="5">
    <source>
        <dbReference type="ARBA" id="ARBA00022729"/>
    </source>
</evidence>
<dbReference type="GO" id="GO:0006629">
    <property type="term" value="P:lipid metabolic process"/>
    <property type="evidence" value="ECO:0007669"/>
    <property type="project" value="UniProtKB-KW"/>
</dbReference>
<keyword evidence="4 12" id="KW-0812">Transmembrane</keyword>
<feature type="transmembrane region" description="Helical" evidence="12">
    <location>
        <begin position="1055"/>
        <end position="1077"/>
    </location>
</feature>
<feature type="transmembrane region" description="Helical" evidence="12">
    <location>
        <begin position="1315"/>
        <end position="1339"/>
    </location>
</feature>
<evidence type="ECO:0000256" key="9">
    <source>
        <dbReference type="ARBA" id="ARBA00023157"/>
    </source>
</evidence>
<sequence>MKSQLEYYCNLYCHPEQSNFITVNEVFNATNDSPRTGVEHFTAALPASYTDDLYKTCKTVKFTWFVNTPCINDLIPTNGLARNLVSDRFCRDVGTQGCSASVWLNAQGQAITEWPRFGTLNNIISGAQGPTGHVYSCSEDLKPIYAAQGVDSNLPVECGCQNCADSCPISEEIDLQDPYHIDQIDRSFGKCLFKPTCGPNYLIPNGDGLNRPDVPCIAYNRPAYEWRDENESDRVFIERLYDVCPRYLNNSLDGSYTMTCCDSGQMSTLRDQVSQLRQLFGRCPACVENAINVFCHSTCSPEQASFIDPINGFNTVDQEGNEAIGVNRVNVYIEKDYGDRLWESCKDVNFPQTNGKVIEGLMCDGQVGDDCNVLTWLNFQGSTTNGFSPLTYNYITVEMGTKQSKSQVPNGAIPKTYQTFECQTEYTDPYSGVSGTCSCQDCEAVCPGLYEYPEPEAPPTIGSMEKYAFIGMMIGIMLVISVVTFLVVRKAIKNCVKDDQVYSVSRENIGKKYEKKTIDPSEIPCMDKVRYKTVMFLQSAFHIWAKKVVLRFPVLNILFSMAWTGFLLAGFKDIEFTTDPIRLWASPESRSFQEYTKYNEYFNPFYRASMVIAKLRPEYADIDGVDNSLKREYWDELYDLQMELKTINASYEFNGTTRYVVWDDTCLNPLEKEENGCSLFSPFNYFQNERDNICLGNKFLVNIDDNFINGLPCAGDFGSPIFPYLAFGGYEEEDYWNGEAMIFNFINSNVEDKESEQFARVMAWEGAFIKIMEDQAPKLKYYDVAYFCERSIEDEIDATAEEDLGIFLIAYLVIFLYIMIALGKYSSLRRVPIDMKVSLAISGIIVILASAFAATGIFGWLGVASNLIVVEVVPFLLLAIGADNVFILVMDIQREKRLEGESLDDLIARVFAKAGPSMLLCAMTEATVFFMGSVIDMPAIKVFAINAGIAILFNFILQITAFLAIVKLDLARQGGNRWDVICCYKSSSEKIKEEEEKESIIDIFFREYYTPVLMHDLVGFVIICAFSAMFGYSIYSISTAVVGLNQNLSVPADSYVAKYFDFMETYLMVGVPVYFILEGKYPFHKEDFSNLICGTSGCDLFSLSEQISRASLQPEKSKIATQATIWVDDYKDWLKPSSSCCRTYNCNYRLDEDDPEYSEKCDFCPANVDANSFPFNPDSCLDCQSALLSSEEAEDSFKTYLDYFLYDKPNEFCSKGGYASYSAAVNYTMADEIVYDSIQASAFMAYHPVCVDSVDCQANLEMGRELADNITMTIRQKVEAINNQSGLVFGDEDFVDPESISVWTYAIYYPYYEQYITLGTVALIQLGICFIPVFLFTFILLGFDVISGLIVLVTVGLIVIDTYGFCVLWDVDMNALTLIITDLISAAGLSVEFCGHTVRTFALTTEGTRKDRTIQTMSVMGPSVLLGVALTNLPGIVCLNWANAQLIEIFFFRMNFVMTLLGIAHGLILLPVILAYFGILQPLTRARTKFRSECK</sequence>
<evidence type="ECO:0000256" key="10">
    <source>
        <dbReference type="ARBA" id="ARBA00023180"/>
    </source>
</evidence>
<proteinExistence type="inferred from homology"/>
<evidence type="ECO:0000256" key="11">
    <source>
        <dbReference type="ARBA" id="ARBA00034049"/>
    </source>
</evidence>
<dbReference type="InterPro" id="IPR032190">
    <property type="entry name" value="NPC1_N"/>
</dbReference>
<feature type="transmembrane region" description="Helical" evidence="12">
    <location>
        <begin position="467"/>
        <end position="488"/>
    </location>
</feature>
<dbReference type="GO" id="GO:0032934">
    <property type="term" value="F:sterol binding"/>
    <property type="evidence" value="ECO:0007669"/>
    <property type="project" value="TreeGrafter"/>
</dbReference>
<accession>E4YLS2</accession>
<dbReference type="InterPro" id="IPR053956">
    <property type="entry name" value="NPC1_MLD"/>
</dbReference>
<keyword evidence="8 12" id="KW-0472">Membrane</keyword>
<dbReference type="InterPro" id="IPR000731">
    <property type="entry name" value="SSD"/>
</dbReference>
<dbReference type="PANTHER" id="PTHR45727:SF3">
    <property type="entry name" value="NPC1-LIKE INTRACELLULAR CHOLESTEROL TRANSPORTER 1"/>
    <property type="match status" value="1"/>
</dbReference>
<feature type="transmembrane region" description="Helical" evidence="12">
    <location>
        <begin position="837"/>
        <end position="861"/>
    </location>
</feature>
<reference evidence="14" key="1">
    <citation type="journal article" date="2010" name="Science">
        <title>Plasticity of animal genome architecture unmasked by rapid evolution of a pelagic tunicate.</title>
        <authorList>
            <person name="Denoeud F."/>
            <person name="Henriet S."/>
            <person name="Mungpakdee S."/>
            <person name="Aury J.M."/>
            <person name="Da Silva C."/>
            <person name="Brinkmann H."/>
            <person name="Mikhaleva J."/>
            <person name="Olsen L.C."/>
            <person name="Jubin C."/>
            <person name="Canestro C."/>
            <person name="Bouquet J.M."/>
            <person name="Danks G."/>
            <person name="Poulain J."/>
            <person name="Campsteijn C."/>
            <person name="Adamski M."/>
            <person name="Cross I."/>
            <person name="Yadetie F."/>
            <person name="Muffato M."/>
            <person name="Louis A."/>
            <person name="Butcher S."/>
            <person name="Tsagkogeorga G."/>
            <person name="Konrad A."/>
            <person name="Singh S."/>
            <person name="Jensen M.F."/>
            <person name="Cong E.H."/>
            <person name="Eikeseth-Otteraa H."/>
            <person name="Noel B."/>
            <person name="Anthouard V."/>
            <person name="Porcel B.M."/>
            <person name="Kachouri-Lafond R."/>
            <person name="Nishino A."/>
            <person name="Ugolini M."/>
            <person name="Chourrout P."/>
            <person name="Nishida H."/>
            <person name="Aasland R."/>
            <person name="Huzurbazar S."/>
            <person name="Westhof E."/>
            <person name="Delsuc F."/>
            <person name="Lehrach H."/>
            <person name="Reinhardt R."/>
            <person name="Weissenbach J."/>
            <person name="Roy S.W."/>
            <person name="Artiguenave F."/>
            <person name="Postlethwait J.H."/>
            <person name="Manak J.R."/>
            <person name="Thompson E.M."/>
            <person name="Jaillon O."/>
            <person name="Du Pasquier L."/>
            <person name="Boudinot P."/>
            <person name="Liberles D.A."/>
            <person name="Volff J.N."/>
            <person name="Philippe H."/>
            <person name="Lenhard B."/>
            <person name="Roest Crollius H."/>
            <person name="Wincker P."/>
            <person name="Chourrout D."/>
        </authorList>
    </citation>
    <scope>NUCLEOTIDE SEQUENCE [LARGE SCALE GENOMIC DNA]</scope>
</reference>
<keyword evidence="9" id="KW-1015">Disulfide bond</keyword>
<dbReference type="FunFam" id="1.20.1640.10:FF:000008">
    <property type="entry name" value="NPC intracellular cholesterol transporter 1"/>
    <property type="match status" value="1"/>
</dbReference>
<keyword evidence="6 12" id="KW-1133">Transmembrane helix</keyword>
<protein>
    <recommendedName>
        <fullName evidence="13">SSD domain-containing protein</fullName>
    </recommendedName>
</protein>
<feature type="transmembrane region" description="Helical" evidence="12">
    <location>
        <begin position="1419"/>
        <end position="1442"/>
    </location>
</feature>
<evidence type="ECO:0000256" key="6">
    <source>
        <dbReference type="ARBA" id="ARBA00022989"/>
    </source>
</evidence>
<feature type="transmembrane region" description="Helical" evidence="12">
    <location>
        <begin position="867"/>
        <end position="889"/>
    </location>
</feature>
<dbReference type="Pfam" id="PF16414">
    <property type="entry name" value="NPC1_N"/>
    <property type="match status" value="1"/>
</dbReference>
<dbReference type="GO" id="GO:0016020">
    <property type="term" value="C:membrane"/>
    <property type="evidence" value="ECO:0007669"/>
    <property type="project" value="TreeGrafter"/>
</dbReference>
<evidence type="ECO:0000256" key="1">
    <source>
        <dbReference type="ARBA" id="ARBA00004127"/>
    </source>
</evidence>
<dbReference type="Pfam" id="PF22314">
    <property type="entry name" value="NPC1_MLD"/>
    <property type="match status" value="1"/>
</dbReference>
<dbReference type="InterPro" id="IPR053958">
    <property type="entry name" value="HMGCR/SNAP/NPC1-like_SSD"/>
</dbReference>